<evidence type="ECO:0000313" key="3">
    <source>
        <dbReference type="EMBL" id="CAF3349097.1"/>
    </source>
</evidence>
<feature type="transmembrane region" description="Helical" evidence="1">
    <location>
        <begin position="201"/>
        <end position="225"/>
    </location>
</feature>
<dbReference type="EMBL" id="CAJNYU010001940">
    <property type="protein sequence ID" value="CAF3483832.1"/>
    <property type="molecule type" value="Genomic_DNA"/>
</dbReference>
<organism evidence="3 10">
    <name type="scientific">Rotaria socialis</name>
    <dbReference type="NCBI Taxonomy" id="392032"/>
    <lineage>
        <taxon>Eukaryota</taxon>
        <taxon>Metazoa</taxon>
        <taxon>Spiralia</taxon>
        <taxon>Gnathifera</taxon>
        <taxon>Rotifera</taxon>
        <taxon>Eurotatoria</taxon>
        <taxon>Bdelloidea</taxon>
        <taxon>Philodinida</taxon>
        <taxon>Philodinidae</taxon>
        <taxon>Rotaria</taxon>
    </lineage>
</organism>
<keyword evidence="1" id="KW-0472">Membrane</keyword>
<dbReference type="EMBL" id="CAJNYD010001575">
    <property type="protein sequence ID" value="CAF3350104.1"/>
    <property type="molecule type" value="Genomic_DNA"/>
</dbReference>
<keyword evidence="11" id="KW-1185">Reference proteome</keyword>
<evidence type="ECO:0000313" key="11">
    <source>
        <dbReference type="Proteomes" id="UP000663873"/>
    </source>
</evidence>
<feature type="transmembrane region" description="Helical" evidence="1">
    <location>
        <begin position="6"/>
        <end position="32"/>
    </location>
</feature>
<proteinExistence type="predicted"/>
<keyword evidence="1" id="KW-1133">Transmembrane helix</keyword>
<feature type="transmembrane region" description="Helical" evidence="1">
    <location>
        <begin position="75"/>
        <end position="100"/>
    </location>
</feature>
<dbReference type="EMBL" id="CAJOBQ010000732">
    <property type="protein sequence ID" value="CAF4409415.1"/>
    <property type="molecule type" value="Genomic_DNA"/>
</dbReference>
<reference evidence="3" key="1">
    <citation type="submission" date="2021-02" db="EMBL/GenBank/DDBJ databases">
        <authorList>
            <person name="Nowell W R."/>
        </authorList>
    </citation>
    <scope>NUCLEOTIDE SEQUENCE</scope>
</reference>
<evidence type="ECO:0000313" key="7">
    <source>
        <dbReference type="EMBL" id="CAF4151095.1"/>
    </source>
</evidence>
<dbReference type="AlphaFoldDB" id="A0A817VZS4"/>
<dbReference type="Proteomes" id="UP000663833">
    <property type="component" value="Unassembled WGS sequence"/>
</dbReference>
<dbReference type="Proteomes" id="UP000663851">
    <property type="component" value="Unassembled WGS sequence"/>
</dbReference>
<evidence type="ECO:0000313" key="8">
    <source>
        <dbReference type="EMBL" id="CAF4409415.1"/>
    </source>
</evidence>
<evidence type="ECO:0000313" key="5">
    <source>
        <dbReference type="EMBL" id="CAF3483832.1"/>
    </source>
</evidence>
<keyword evidence="1" id="KW-0812">Transmembrane</keyword>
<evidence type="ECO:0000313" key="2">
    <source>
        <dbReference type="EMBL" id="CAF3312513.1"/>
    </source>
</evidence>
<evidence type="ECO:0000313" key="10">
    <source>
        <dbReference type="Proteomes" id="UP000663872"/>
    </source>
</evidence>
<gene>
    <name evidence="5" type="ORF">FME351_LOCUS15684</name>
    <name evidence="3" type="ORF">GRG538_LOCUS5357</name>
    <name evidence="7" type="ORF">HFQ381_LOCUS4351</name>
    <name evidence="4" type="ORF">LUA448_LOCUS12971</name>
    <name evidence="9" type="ORF">QYT958_LOCUS1069</name>
    <name evidence="2" type="ORF">TIS948_LOCUS19407</name>
    <name evidence="8" type="ORF">TSG867_LOCUS13609</name>
    <name evidence="6" type="ORF">UJA718_LOCUS688</name>
</gene>
<dbReference type="EMBL" id="CAJNYT010000430">
    <property type="protein sequence ID" value="CAF3349097.1"/>
    <property type="molecule type" value="Genomic_DNA"/>
</dbReference>
<dbReference type="EMBL" id="CAJOBR010000055">
    <property type="protein sequence ID" value="CAF4456631.1"/>
    <property type="molecule type" value="Genomic_DNA"/>
</dbReference>
<evidence type="ECO:0000256" key="1">
    <source>
        <dbReference type="SAM" id="Phobius"/>
    </source>
</evidence>
<dbReference type="Proteomes" id="UP000663873">
    <property type="component" value="Unassembled WGS sequence"/>
</dbReference>
<dbReference type="EMBL" id="CAJOBO010000171">
    <property type="protein sequence ID" value="CAF4151095.1"/>
    <property type="molecule type" value="Genomic_DNA"/>
</dbReference>
<accession>A0A817VZS4</accession>
<comment type="caution">
    <text evidence="3">The sequence shown here is derived from an EMBL/GenBank/DDBJ whole genome shotgun (WGS) entry which is preliminary data.</text>
</comment>
<dbReference type="Proteomes" id="UP000663872">
    <property type="component" value="Unassembled WGS sequence"/>
</dbReference>
<dbReference type="OrthoDB" id="10033535at2759"/>
<sequence length="236" mass="25863">MFRGYSLISTILSGITLIFGSTLIVAGSICTSDTYFLRHGWQQIYALSICSIIVGVLTFVFAAGLLYVVNHKLPALTTVISISILVVSVFAVICLIILGVGIGDLKRHTYNETQSILNRYSTLGGVVGSQEIVGRIQESFGCCSVNQVNNRGIALSNTLATKNSCCFTLVSDFKKTAVLTVEQIQSNGFSQPIFYYVRKRYIILITLNTIVTILLLATAISGLIFEHDIRQQYVLM</sequence>
<evidence type="ECO:0008006" key="12">
    <source>
        <dbReference type="Google" id="ProtNLM"/>
    </source>
</evidence>
<dbReference type="EMBL" id="CAJOBP010000036">
    <property type="protein sequence ID" value="CAF4107251.1"/>
    <property type="molecule type" value="Genomic_DNA"/>
</dbReference>
<dbReference type="EMBL" id="CAJNXB010003410">
    <property type="protein sequence ID" value="CAF3312513.1"/>
    <property type="molecule type" value="Genomic_DNA"/>
</dbReference>
<protein>
    <recommendedName>
        <fullName evidence="12">Tetraspanin</fullName>
    </recommendedName>
</protein>
<evidence type="ECO:0000313" key="9">
    <source>
        <dbReference type="EMBL" id="CAF4456631.1"/>
    </source>
</evidence>
<dbReference type="Proteomes" id="UP000663848">
    <property type="component" value="Unassembled WGS sequence"/>
</dbReference>
<dbReference type="Proteomes" id="UP000663825">
    <property type="component" value="Unassembled WGS sequence"/>
</dbReference>
<name>A0A817VZS4_9BILA</name>
<feature type="transmembrane region" description="Helical" evidence="1">
    <location>
        <begin position="44"/>
        <end position="69"/>
    </location>
</feature>
<evidence type="ECO:0000313" key="6">
    <source>
        <dbReference type="EMBL" id="CAF4107251.1"/>
    </source>
</evidence>
<dbReference type="Proteomes" id="UP000663869">
    <property type="component" value="Unassembled WGS sequence"/>
</dbReference>
<evidence type="ECO:0000313" key="4">
    <source>
        <dbReference type="EMBL" id="CAF3350104.1"/>
    </source>
</evidence>
<dbReference type="Proteomes" id="UP000663862">
    <property type="component" value="Unassembled WGS sequence"/>
</dbReference>